<evidence type="ECO:0000259" key="12">
    <source>
        <dbReference type="PROSITE" id="PS50893"/>
    </source>
</evidence>
<dbReference type="SUPFAM" id="SSF52540">
    <property type="entry name" value="P-loop containing nucleoside triphosphate hydrolases"/>
    <property type="match status" value="1"/>
</dbReference>
<dbReference type="PANTHER" id="PTHR24220">
    <property type="entry name" value="IMPORT ATP-BINDING PROTEIN"/>
    <property type="match status" value="1"/>
</dbReference>
<reference evidence="13 14" key="1">
    <citation type="submission" date="2016-10" db="EMBL/GenBank/DDBJ databases">
        <authorList>
            <person name="Varghese N."/>
            <person name="Submissions S."/>
        </authorList>
    </citation>
    <scope>NUCLEOTIDE SEQUENCE [LARGE SCALE GENOMIC DNA]</scope>
    <source>
        <strain evidence="13 14">DSM 1361</strain>
    </source>
</reference>
<dbReference type="SMART" id="SM00382">
    <property type="entry name" value="AAA"/>
    <property type="match status" value="1"/>
</dbReference>
<keyword evidence="9 11" id="KW-0472">Membrane</keyword>
<sequence>MIEFKSVSKVYQQGQIALQNINFKISSGEFVYLTGHSGAGKTSLMQLIAVIERASIGQVLFNGKDITDISLKEIPYLRRRIGMIFQDHHLMLNRTVAENVALPLLIRDFDEDEAYELVKQTLEKVGLQNKEEFYPLSLSTGEQQRVGIARAVVARPDVILADEPTGNLDKGLSQDILALFELLNRDGTTVVMASHDTDLLSTSPHRTLVLNHGHLVYDGEFNNIQ</sequence>
<dbReference type="GO" id="GO:0005886">
    <property type="term" value="C:plasma membrane"/>
    <property type="evidence" value="ECO:0007669"/>
    <property type="project" value="UniProtKB-SubCell"/>
</dbReference>
<dbReference type="Proteomes" id="UP000243745">
    <property type="component" value="Unassembled WGS sequence"/>
</dbReference>
<evidence type="ECO:0000256" key="2">
    <source>
        <dbReference type="ARBA" id="ARBA00004202"/>
    </source>
</evidence>
<accession>A0A662ZLX1</accession>
<dbReference type="FunFam" id="3.40.50.300:FF:000056">
    <property type="entry name" value="Cell division ATP-binding protein FtsE"/>
    <property type="match status" value="1"/>
</dbReference>
<evidence type="ECO:0000256" key="4">
    <source>
        <dbReference type="ARBA" id="ARBA00020019"/>
    </source>
</evidence>
<keyword evidence="5 11" id="KW-1003">Cell membrane</keyword>
<keyword evidence="14" id="KW-1185">Reference proteome</keyword>
<proteinExistence type="inferred from homology"/>
<evidence type="ECO:0000256" key="1">
    <source>
        <dbReference type="ARBA" id="ARBA00002579"/>
    </source>
</evidence>
<dbReference type="InterPro" id="IPR003439">
    <property type="entry name" value="ABC_transporter-like_ATP-bd"/>
</dbReference>
<evidence type="ECO:0000256" key="6">
    <source>
        <dbReference type="ARBA" id="ARBA00022618"/>
    </source>
</evidence>
<dbReference type="PANTHER" id="PTHR24220:SF470">
    <property type="entry name" value="CELL DIVISION ATP-BINDING PROTEIN FTSE"/>
    <property type="match status" value="1"/>
</dbReference>
<dbReference type="InterPro" id="IPR005286">
    <property type="entry name" value="Cell_div_FtsE"/>
</dbReference>
<evidence type="ECO:0000256" key="11">
    <source>
        <dbReference type="RuleBase" id="RU365094"/>
    </source>
</evidence>
<evidence type="ECO:0000256" key="3">
    <source>
        <dbReference type="ARBA" id="ARBA00005417"/>
    </source>
</evidence>
<feature type="domain" description="ABC transporter" evidence="12">
    <location>
        <begin position="2"/>
        <end position="224"/>
    </location>
</feature>
<dbReference type="InterPro" id="IPR015854">
    <property type="entry name" value="ABC_transpr_LolD-like"/>
</dbReference>
<evidence type="ECO:0000256" key="9">
    <source>
        <dbReference type="ARBA" id="ARBA00023136"/>
    </source>
</evidence>
<keyword evidence="10 11" id="KW-0131">Cell cycle</keyword>
<evidence type="ECO:0000256" key="8">
    <source>
        <dbReference type="ARBA" id="ARBA00022840"/>
    </source>
</evidence>
<comment type="subcellular location">
    <subcellularLocation>
        <location evidence="11">Cell inner membrane</location>
        <topology evidence="11">Peripheral membrane protein</topology>
        <orientation evidence="11">Cytoplasmic side</orientation>
    </subcellularLocation>
    <subcellularLocation>
        <location evidence="2">Cell membrane</location>
        <topology evidence="2">Peripheral membrane protein</topology>
    </subcellularLocation>
</comment>
<keyword evidence="8 11" id="KW-0067">ATP-binding</keyword>
<dbReference type="AlphaFoldDB" id="A0A662ZLX1"/>
<dbReference type="GO" id="GO:0016887">
    <property type="term" value="F:ATP hydrolysis activity"/>
    <property type="evidence" value="ECO:0007669"/>
    <property type="project" value="InterPro"/>
</dbReference>
<comment type="similarity">
    <text evidence="3 11">Belongs to the ABC transporter superfamily.</text>
</comment>
<evidence type="ECO:0000256" key="7">
    <source>
        <dbReference type="ARBA" id="ARBA00022741"/>
    </source>
</evidence>
<dbReference type="OrthoDB" id="9802264at2"/>
<name>A0A662ZLX1_9GAMM</name>
<keyword evidence="7 11" id="KW-0547">Nucleotide-binding</keyword>
<dbReference type="RefSeq" id="WP_031580056.1">
    <property type="nucleotide sequence ID" value="NZ_FOXF01000078.1"/>
</dbReference>
<comment type="subunit">
    <text evidence="11">Homodimer. Forms a membrane-associated complex with FtsX.</text>
</comment>
<dbReference type="NCBIfam" id="TIGR02673">
    <property type="entry name" value="FtsE"/>
    <property type="match status" value="1"/>
</dbReference>
<organism evidence="13 14">
    <name type="scientific">Ruminobacter amylophilus</name>
    <dbReference type="NCBI Taxonomy" id="867"/>
    <lineage>
        <taxon>Bacteria</taxon>
        <taxon>Pseudomonadati</taxon>
        <taxon>Pseudomonadota</taxon>
        <taxon>Gammaproteobacteria</taxon>
        <taxon>Aeromonadales</taxon>
        <taxon>Succinivibrionaceae</taxon>
        <taxon>Ruminobacter</taxon>
    </lineage>
</organism>
<dbReference type="Gene3D" id="3.40.50.300">
    <property type="entry name" value="P-loop containing nucleotide triphosphate hydrolases"/>
    <property type="match status" value="1"/>
</dbReference>
<dbReference type="Pfam" id="PF00005">
    <property type="entry name" value="ABC_tran"/>
    <property type="match status" value="1"/>
</dbReference>
<gene>
    <name evidence="11" type="primary">ftsE</name>
    <name evidence="13" type="ORF">SAMN02910344_02285</name>
</gene>
<protein>
    <recommendedName>
        <fullName evidence="4 11">Cell division ATP-binding protein FtsE</fullName>
    </recommendedName>
</protein>
<dbReference type="EMBL" id="FOXF01000078">
    <property type="protein sequence ID" value="SFP77958.1"/>
    <property type="molecule type" value="Genomic_DNA"/>
</dbReference>
<evidence type="ECO:0000256" key="5">
    <source>
        <dbReference type="ARBA" id="ARBA00022475"/>
    </source>
</evidence>
<dbReference type="GO" id="GO:0051301">
    <property type="term" value="P:cell division"/>
    <property type="evidence" value="ECO:0007669"/>
    <property type="project" value="UniProtKB-UniRule"/>
</dbReference>
<dbReference type="InterPro" id="IPR027417">
    <property type="entry name" value="P-loop_NTPase"/>
</dbReference>
<dbReference type="GO" id="GO:0022857">
    <property type="term" value="F:transmembrane transporter activity"/>
    <property type="evidence" value="ECO:0007669"/>
    <property type="project" value="TreeGrafter"/>
</dbReference>
<evidence type="ECO:0000313" key="13">
    <source>
        <dbReference type="EMBL" id="SFP77958.1"/>
    </source>
</evidence>
<dbReference type="InterPro" id="IPR003593">
    <property type="entry name" value="AAA+_ATPase"/>
</dbReference>
<comment type="function">
    <text evidence="1">Part of the ABC transporter FtsEX involved in cellular division. Important for assembly or stability of the septal ring.</text>
</comment>
<dbReference type="GO" id="GO:0005524">
    <property type="term" value="F:ATP binding"/>
    <property type="evidence" value="ECO:0007669"/>
    <property type="project" value="UniProtKB-UniRule"/>
</dbReference>
<evidence type="ECO:0000313" key="14">
    <source>
        <dbReference type="Proteomes" id="UP000243745"/>
    </source>
</evidence>
<evidence type="ECO:0000256" key="10">
    <source>
        <dbReference type="ARBA" id="ARBA00023306"/>
    </source>
</evidence>
<keyword evidence="6 11" id="KW-0132">Cell division</keyword>
<dbReference type="PROSITE" id="PS50893">
    <property type="entry name" value="ABC_TRANSPORTER_2"/>
    <property type="match status" value="1"/>
</dbReference>